<dbReference type="SUPFAM" id="SSF48208">
    <property type="entry name" value="Six-hairpin glycosidases"/>
    <property type="match status" value="1"/>
</dbReference>
<sequence length="350" mass="41092">MGNKVKEAIYSISNCIGKFGFYASSDRYRYEYWTRDLFYSLDPLIRLGLAEKARQHIKALWKDQSKDGALPRYFLDHRYKWIPRKLYLELRGRKIVKTIRSRETIETRYRHWTVDSTPLAILLTYRFSELTKDREILHYLSKKIKLAVKNIESIASGPLIKGGDWRDSLPSMGEKFLLSNNSILYRVYKVIGEESKALEVKRNINRRFWNGEYYVDFLGGNNIDPLGVSLAVLFDIIPKSRYSQVSKQLLNASSKYGIKSNVDVDLIWDRRRVNTSSCNHVYSVWPFVSYYSILALNKMGRVKEAREESNKLDRLHGFYEWYDPDSGRHCGSRDQLWNAAMYVEAKLNAR</sequence>
<dbReference type="EMBL" id="JADFAQ010000022">
    <property type="protein sequence ID" value="MBE5728094.1"/>
    <property type="molecule type" value="Genomic_DNA"/>
</dbReference>
<dbReference type="Proteomes" id="UP000763484">
    <property type="component" value="Unassembled WGS sequence"/>
</dbReference>
<organism evidence="2 3">
    <name type="scientific">Candidatus Acidifodinimicrobium mancum</name>
    <dbReference type="NCBI Taxonomy" id="2898728"/>
    <lineage>
        <taxon>Archaea</taxon>
        <taxon>Candidatus Parvarchaeota</taxon>
        <taxon>Candidatus Acidifodinimicrobiaceae</taxon>
        <taxon>Candidatus Acidifodinimicrobium</taxon>
    </lineage>
</organism>
<dbReference type="InterPro" id="IPR008928">
    <property type="entry name" value="6-hairpin_glycosidase_sf"/>
</dbReference>
<dbReference type="InterPro" id="IPR054491">
    <property type="entry name" value="MGH1-like_GH"/>
</dbReference>
<comment type="caution">
    <text evidence="2">The sequence shown here is derived from an EMBL/GenBank/DDBJ whole genome shotgun (WGS) entry which is preliminary data.</text>
</comment>
<feature type="domain" description="Mannosylglycerate hydrolase MGH1-like glycoside hydrolase" evidence="1">
    <location>
        <begin position="199"/>
        <end position="337"/>
    </location>
</feature>
<protein>
    <recommendedName>
        <fullName evidence="1">Mannosylglycerate hydrolase MGH1-like glycoside hydrolase domain-containing protein</fullName>
    </recommendedName>
</protein>
<gene>
    <name evidence="2" type="ORF">IHE50_01610</name>
</gene>
<dbReference type="GO" id="GO:0005975">
    <property type="term" value="P:carbohydrate metabolic process"/>
    <property type="evidence" value="ECO:0007669"/>
    <property type="project" value="InterPro"/>
</dbReference>
<accession>A0A8T3UZ56</accession>
<proteinExistence type="predicted"/>
<reference evidence="2 3" key="1">
    <citation type="submission" date="2020-09" db="EMBL/GenBank/DDBJ databases">
        <title>Genomic characterization of a novel Parvarchaeota family in acid mine drainage sediments.</title>
        <authorList>
            <person name="Luo Z.-H."/>
        </authorList>
    </citation>
    <scope>NUCLEOTIDE SEQUENCE [LARGE SCALE GENOMIC DNA]</scope>
    <source>
        <strain evidence="2">TL1-5_bins.178</strain>
    </source>
</reference>
<dbReference type="AlphaFoldDB" id="A0A8T3UZ56"/>
<dbReference type="Gene3D" id="1.50.10.10">
    <property type="match status" value="2"/>
</dbReference>
<evidence type="ECO:0000259" key="1">
    <source>
        <dbReference type="Pfam" id="PF22422"/>
    </source>
</evidence>
<evidence type="ECO:0000313" key="3">
    <source>
        <dbReference type="Proteomes" id="UP000763484"/>
    </source>
</evidence>
<evidence type="ECO:0000313" key="2">
    <source>
        <dbReference type="EMBL" id="MBE5728094.1"/>
    </source>
</evidence>
<name>A0A8T3UZ56_9ARCH</name>
<dbReference type="InterPro" id="IPR012341">
    <property type="entry name" value="6hp_glycosidase-like_sf"/>
</dbReference>
<dbReference type="Pfam" id="PF22422">
    <property type="entry name" value="MGH1-like_GH"/>
    <property type="match status" value="1"/>
</dbReference>